<dbReference type="Gene3D" id="2.30.30.30">
    <property type="match status" value="1"/>
</dbReference>
<dbReference type="InterPro" id="IPR008991">
    <property type="entry name" value="Translation_prot_SH3-like_sf"/>
</dbReference>
<dbReference type="GO" id="GO:0005840">
    <property type="term" value="C:ribosome"/>
    <property type="evidence" value="ECO:0007669"/>
    <property type="project" value="UniProtKB-KW"/>
</dbReference>
<feature type="domain" description="KOW" evidence="6">
    <location>
        <begin position="2"/>
        <end position="29"/>
    </location>
</feature>
<evidence type="ECO:0000256" key="5">
    <source>
        <dbReference type="HAMAP-Rule" id="MF_01326"/>
    </source>
</evidence>
<name>C7M2Y3_ACIFD</name>
<dbReference type="InterPro" id="IPR057264">
    <property type="entry name" value="Ribosomal_uL24_C"/>
</dbReference>
<dbReference type="Proteomes" id="UP000000771">
    <property type="component" value="Chromosome"/>
</dbReference>
<dbReference type="GO" id="GO:0019843">
    <property type="term" value="F:rRNA binding"/>
    <property type="evidence" value="ECO:0007669"/>
    <property type="project" value="UniProtKB-UniRule"/>
</dbReference>
<gene>
    <name evidence="5" type="primary">rplX</name>
    <name evidence="7" type="ordered locus">Afer_0409</name>
</gene>
<dbReference type="InterPro" id="IPR041988">
    <property type="entry name" value="Ribosomal_uL24_KOW"/>
</dbReference>
<evidence type="ECO:0000256" key="4">
    <source>
        <dbReference type="ARBA" id="ARBA00035206"/>
    </source>
</evidence>
<keyword evidence="2 5" id="KW-0689">Ribosomal protein</keyword>
<dbReference type="EMBL" id="CP001631">
    <property type="protein sequence ID" value="ACU53377.1"/>
    <property type="molecule type" value="Genomic_DNA"/>
</dbReference>
<accession>C7M2Y3</accession>
<dbReference type="InterPro" id="IPR003256">
    <property type="entry name" value="Ribosomal_uL24"/>
</dbReference>
<comment type="function">
    <text evidence="5">One of the proteins that surrounds the polypeptide exit tunnel on the outside of the subunit.</text>
</comment>
<proteinExistence type="inferred from homology"/>
<dbReference type="Pfam" id="PF17136">
    <property type="entry name" value="ribosomal_L24"/>
    <property type="match status" value="1"/>
</dbReference>
<protein>
    <recommendedName>
        <fullName evidence="4 5">Large ribosomal subunit protein uL24</fullName>
    </recommendedName>
</protein>
<dbReference type="PANTHER" id="PTHR12903">
    <property type="entry name" value="MITOCHONDRIAL RIBOSOMAL PROTEIN L24"/>
    <property type="match status" value="1"/>
</dbReference>
<dbReference type="GO" id="GO:1990904">
    <property type="term" value="C:ribonucleoprotein complex"/>
    <property type="evidence" value="ECO:0007669"/>
    <property type="project" value="UniProtKB-KW"/>
</dbReference>
<keyword evidence="5" id="KW-0694">RNA-binding</keyword>
<evidence type="ECO:0000313" key="8">
    <source>
        <dbReference type="Proteomes" id="UP000000771"/>
    </source>
</evidence>
<reference evidence="7 8" key="1">
    <citation type="journal article" date="2009" name="Stand. Genomic Sci.">
        <title>Complete genome sequence of Acidimicrobium ferrooxidans type strain (ICP).</title>
        <authorList>
            <person name="Clum A."/>
            <person name="Nolan M."/>
            <person name="Lang E."/>
            <person name="Glavina Del Rio T."/>
            <person name="Tice H."/>
            <person name="Copeland A."/>
            <person name="Cheng J.F."/>
            <person name="Lucas S."/>
            <person name="Chen F."/>
            <person name="Bruce D."/>
            <person name="Goodwin L."/>
            <person name="Pitluck S."/>
            <person name="Ivanova N."/>
            <person name="Mavrommatis K."/>
            <person name="Mikhailova N."/>
            <person name="Pati A."/>
            <person name="Chen A."/>
            <person name="Palaniappan K."/>
            <person name="Goker M."/>
            <person name="Spring S."/>
            <person name="Land M."/>
            <person name="Hauser L."/>
            <person name="Chang Y.J."/>
            <person name="Jeffries C.C."/>
            <person name="Chain P."/>
            <person name="Bristow J."/>
            <person name="Eisen J.A."/>
            <person name="Markowitz V."/>
            <person name="Hugenholtz P."/>
            <person name="Kyrpides N.C."/>
            <person name="Klenk H.P."/>
            <person name="Lapidus A."/>
        </authorList>
    </citation>
    <scope>NUCLEOTIDE SEQUENCE [LARGE SCALE GENOMIC DNA]</scope>
    <source>
        <strain evidence="8">DSM 10331 / JCM 15462 / NBRC 103882 / ICP</strain>
    </source>
</reference>
<comment type="similarity">
    <text evidence="1 5">Belongs to the universal ribosomal protein uL24 family.</text>
</comment>
<dbReference type="PROSITE" id="PS01108">
    <property type="entry name" value="RIBOSOMAL_L24"/>
    <property type="match status" value="1"/>
</dbReference>
<evidence type="ECO:0000313" key="7">
    <source>
        <dbReference type="EMBL" id="ACU53377.1"/>
    </source>
</evidence>
<dbReference type="CDD" id="cd06089">
    <property type="entry name" value="KOW_RPL26"/>
    <property type="match status" value="1"/>
</dbReference>
<comment type="subunit">
    <text evidence="5">Part of the 50S ribosomal subunit.</text>
</comment>
<dbReference type="SUPFAM" id="SSF50104">
    <property type="entry name" value="Translation proteins SH3-like domain"/>
    <property type="match status" value="1"/>
</dbReference>
<comment type="function">
    <text evidence="5">One of two assembly initiator proteins, it binds directly to the 5'-end of the 23S rRNA, where it nucleates assembly of the 50S subunit.</text>
</comment>
<dbReference type="OrthoDB" id="9807419at2"/>
<organism evidence="7 8">
    <name type="scientific">Acidimicrobium ferrooxidans (strain DSM 10331 / JCM 15462 / NBRC 103882 / ICP)</name>
    <dbReference type="NCBI Taxonomy" id="525909"/>
    <lineage>
        <taxon>Bacteria</taxon>
        <taxon>Bacillati</taxon>
        <taxon>Actinomycetota</taxon>
        <taxon>Acidimicrobiia</taxon>
        <taxon>Acidimicrobiales</taxon>
        <taxon>Acidimicrobiaceae</taxon>
        <taxon>Acidimicrobium</taxon>
    </lineage>
</organism>
<dbReference type="NCBIfam" id="TIGR01079">
    <property type="entry name" value="rplX_bact"/>
    <property type="match status" value="1"/>
</dbReference>
<sequence>MRIRKGDRVRVIAGKWRGAEGEVLRALPARHRVVVDGVAVAKRHTKARDASSPSGILEKTLPIDVSNVMIICRACGPTRIAMKVDDAGRRQRVCRRCGGAL</sequence>
<dbReference type="InterPro" id="IPR014722">
    <property type="entry name" value="Rib_uL2_dom2"/>
</dbReference>
<dbReference type="KEGG" id="afo:Afer_0409"/>
<dbReference type="RefSeq" id="WP_015797878.1">
    <property type="nucleotide sequence ID" value="NC_013124.1"/>
</dbReference>
<dbReference type="AlphaFoldDB" id="C7M2Y3"/>
<dbReference type="HAMAP" id="MF_01326_B">
    <property type="entry name" value="Ribosomal_uL24_B"/>
    <property type="match status" value="1"/>
</dbReference>
<dbReference type="eggNOG" id="COG0198">
    <property type="taxonomic scope" value="Bacteria"/>
</dbReference>
<dbReference type="SMART" id="SM00739">
    <property type="entry name" value="KOW"/>
    <property type="match status" value="1"/>
</dbReference>
<dbReference type="GO" id="GO:0006412">
    <property type="term" value="P:translation"/>
    <property type="evidence" value="ECO:0007669"/>
    <property type="project" value="UniProtKB-UniRule"/>
</dbReference>
<dbReference type="GO" id="GO:0003735">
    <property type="term" value="F:structural constituent of ribosome"/>
    <property type="evidence" value="ECO:0007669"/>
    <property type="project" value="InterPro"/>
</dbReference>
<keyword evidence="5" id="KW-0699">rRNA-binding</keyword>
<evidence type="ECO:0000259" key="6">
    <source>
        <dbReference type="SMART" id="SM00739"/>
    </source>
</evidence>
<dbReference type="InterPro" id="IPR005825">
    <property type="entry name" value="Ribosomal_uL24_CS"/>
</dbReference>
<evidence type="ECO:0000256" key="3">
    <source>
        <dbReference type="ARBA" id="ARBA00023274"/>
    </source>
</evidence>
<evidence type="ECO:0000256" key="2">
    <source>
        <dbReference type="ARBA" id="ARBA00022980"/>
    </source>
</evidence>
<dbReference type="STRING" id="525909.Afer_0409"/>
<dbReference type="HOGENOM" id="CLU_093315_2_3_11"/>
<evidence type="ECO:0000256" key="1">
    <source>
        <dbReference type="ARBA" id="ARBA00010618"/>
    </source>
</evidence>
<dbReference type="InterPro" id="IPR005824">
    <property type="entry name" value="KOW"/>
</dbReference>
<keyword evidence="8" id="KW-1185">Reference proteome</keyword>
<keyword evidence="3 5" id="KW-0687">Ribonucleoprotein</keyword>